<evidence type="ECO:0000259" key="1">
    <source>
        <dbReference type="Pfam" id="PF00497"/>
    </source>
</evidence>
<evidence type="ECO:0000313" key="5">
    <source>
        <dbReference type="Proteomes" id="UP000321917"/>
    </source>
</evidence>
<gene>
    <name evidence="2" type="ORF">ESZ26_03520</name>
    <name evidence="3" type="ORF">ESZ27_02775</name>
</gene>
<dbReference type="EMBL" id="VOLQ01000004">
    <property type="protein sequence ID" value="TWX70605.1"/>
    <property type="molecule type" value="Genomic_DNA"/>
</dbReference>
<protein>
    <submittedName>
        <fullName evidence="3">ABC transporter substrate-binding protein</fullName>
    </submittedName>
</protein>
<feature type="domain" description="Solute-binding protein family 3/N-terminal" evidence="1">
    <location>
        <begin position="2"/>
        <end position="220"/>
    </location>
</feature>
<dbReference type="InterPro" id="IPR001638">
    <property type="entry name" value="Solute-binding_3/MltF_N"/>
</dbReference>
<name>A0A5C6QNH6_9GAMM</name>
<accession>A0A5C6QNH6</accession>
<dbReference type="OrthoDB" id="245568at2"/>
<organism evidence="3 5">
    <name type="scientific">Colwellia hornerae</name>
    <dbReference type="NCBI Taxonomy" id="89402"/>
    <lineage>
        <taxon>Bacteria</taxon>
        <taxon>Pseudomonadati</taxon>
        <taxon>Pseudomonadota</taxon>
        <taxon>Gammaproteobacteria</taxon>
        <taxon>Alteromonadales</taxon>
        <taxon>Colwelliaceae</taxon>
        <taxon>Colwellia</taxon>
    </lineage>
</organism>
<dbReference type="Proteomes" id="UP000321525">
    <property type="component" value="Unassembled WGS sequence"/>
</dbReference>
<reference evidence="3 5" key="1">
    <citation type="submission" date="2019-07" db="EMBL/GenBank/DDBJ databases">
        <title>Genomes of sea-ice associated Colwellia species.</title>
        <authorList>
            <person name="Bowman J.P."/>
        </authorList>
    </citation>
    <scope>NUCLEOTIDE SEQUENCE [LARGE SCALE GENOMIC DNA]</scope>
    <source>
        <strain evidence="2 4">ACAM 607</strain>
        <strain evidence="3 5">IC036</strain>
    </source>
</reference>
<dbReference type="EMBL" id="VOLR01000004">
    <property type="protein sequence ID" value="TWX62203.1"/>
    <property type="molecule type" value="Genomic_DNA"/>
</dbReference>
<dbReference type="Proteomes" id="UP000321917">
    <property type="component" value="Unassembled WGS sequence"/>
</dbReference>
<evidence type="ECO:0000313" key="2">
    <source>
        <dbReference type="EMBL" id="TWX62203.1"/>
    </source>
</evidence>
<dbReference type="Pfam" id="PF00497">
    <property type="entry name" value="SBP_bac_3"/>
    <property type="match status" value="1"/>
</dbReference>
<dbReference type="SUPFAM" id="SSF53850">
    <property type="entry name" value="Periplasmic binding protein-like II"/>
    <property type="match status" value="1"/>
</dbReference>
<dbReference type="AlphaFoldDB" id="A0A5C6QNH6"/>
<sequence>MAFSKEIPPYIFEHNNSGIEIDIITAALAHKGHTLKPVYFPLGRIPYAFSNKLVDAVMGDIGVNLKSQGGFYAKAAVIYDNVFITLKSSAISLKKPTDFDLLSVVSFQGAEKRYPKWLKKVKEQDRFYGVSDQLTQVKLLYFGRYDVVLSDRYIFRFFAKKLKLMHGLDVQEVVEHKLTIDKPMDYRPVFRDKNIRDDFNFGLNKVKESGEFERIYSKYISL</sequence>
<comment type="caution">
    <text evidence="3">The sequence shown here is derived from an EMBL/GenBank/DDBJ whole genome shotgun (WGS) entry which is preliminary data.</text>
</comment>
<keyword evidence="4" id="KW-1185">Reference proteome</keyword>
<evidence type="ECO:0000313" key="4">
    <source>
        <dbReference type="Proteomes" id="UP000321525"/>
    </source>
</evidence>
<dbReference type="Gene3D" id="3.40.190.10">
    <property type="entry name" value="Periplasmic binding protein-like II"/>
    <property type="match status" value="2"/>
</dbReference>
<evidence type="ECO:0000313" key="3">
    <source>
        <dbReference type="EMBL" id="TWX70605.1"/>
    </source>
</evidence>
<proteinExistence type="predicted"/>